<keyword evidence="3" id="KW-1185">Reference proteome</keyword>
<keyword evidence="1" id="KW-0472">Membrane</keyword>
<dbReference type="RefSeq" id="WP_131476453.1">
    <property type="nucleotide sequence ID" value="NZ_SJPE01000011.1"/>
</dbReference>
<keyword evidence="1" id="KW-0812">Transmembrane</keyword>
<sequence>MKKIILPLMLVAIAVALYEQTKAKPNIYILIVAIVIFMYGMMQLSAKTLHYKNRSSKDESEENQESDE</sequence>
<organism evidence="2 3">
    <name type="scientific">Flavobacterium silvisoli</name>
    <dbReference type="NCBI Taxonomy" id="2529433"/>
    <lineage>
        <taxon>Bacteria</taxon>
        <taxon>Pseudomonadati</taxon>
        <taxon>Bacteroidota</taxon>
        <taxon>Flavobacteriia</taxon>
        <taxon>Flavobacteriales</taxon>
        <taxon>Flavobacteriaceae</taxon>
        <taxon>Flavobacterium</taxon>
    </lineage>
</organism>
<accession>A0A4V2L4P6</accession>
<feature type="transmembrane region" description="Helical" evidence="1">
    <location>
        <begin position="26"/>
        <end position="46"/>
    </location>
</feature>
<dbReference type="Proteomes" id="UP000293300">
    <property type="component" value="Unassembled WGS sequence"/>
</dbReference>
<dbReference type="OrthoDB" id="1449506at2"/>
<dbReference type="EMBL" id="SJPE01000011">
    <property type="protein sequence ID" value="TBX67575.1"/>
    <property type="molecule type" value="Genomic_DNA"/>
</dbReference>
<reference evidence="2 3" key="1">
    <citation type="submission" date="2019-02" db="EMBL/GenBank/DDBJ databases">
        <title>Flavobacterium sp. RD-2-33 isolated from forest soil.</title>
        <authorList>
            <person name="Chaudhary D.K."/>
        </authorList>
    </citation>
    <scope>NUCLEOTIDE SEQUENCE [LARGE SCALE GENOMIC DNA]</scope>
    <source>
        <strain evidence="2 3">RD-2-33</strain>
    </source>
</reference>
<keyword evidence="1" id="KW-1133">Transmembrane helix</keyword>
<gene>
    <name evidence="2" type="ORF">EZL74_09910</name>
</gene>
<evidence type="ECO:0000313" key="2">
    <source>
        <dbReference type="EMBL" id="TBX67575.1"/>
    </source>
</evidence>
<proteinExistence type="predicted"/>
<evidence type="ECO:0000256" key="1">
    <source>
        <dbReference type="SAM" id="Phobius"/>
    </source>
</evidence>
<evidence type="ECO:0000313" key="3">
    <source>
        <dbReference type="Proteomes" id="UP000293300"/>
    </source>
</evidence>
<name>A0A4V2L4P6_9FLAO</name>
<comment type="caution">
    <text evidence="2">The sequence shown here is derived from an EMBL/GenBank/DDBJ whole genome shotgun (WGS) entry which is preliminary data.</text>
</comment>
<protein>
    <submittedName>
        <fullName evidence="2">Uncharacterized protein</fullName>
    </submittedName>
</protein>
<dbReference type="AlphaFoldDB" id="A0A4V2L4P6"/>